<keyword evidence="2" id="KW-0540">Nuclease</keyword>
<evidence type="ECO:0000313" key="3">
    <source>
        <dbReference type="Proteomes" id="UP001483337"/>
    </source>
</evidence>
<dbReference type="CDD" id="cd00085">
    <property type="entry name" value="HNHc"/>
    <property type="match status" value="1"/>
</dbReference>
<dbReference type="EMBL" id="CP150886">
    <property type="protein sequence ID" value="WZB86667.1"/>
    <property type="molecule type" value="Genomic_DNA"/>
</dbReference>
<dbReference type="InterPro" id="IPR052892">
    <property type="entry name" value="NA-targeting_endonuclease"/>
</dbReference>
<keyword evidence="2" id="KW-0378">Hydrolase</keyword>
<evidence type="ECO:0000313" key="2">
    <source>
        <dbReference type="EMBL" id="WZB86667.1"/>
    </source>
</evidence>
<dbReference type="Gene3D" id="1.10.30.50">
    <property type="match status" value="1"/>
</dbReference>
<dbReference type="InterPro" id="IPR003615">
    <property type="entry name" value="HNH_nuc"/>
</dbReference>
<accession>A0ABZ2UNE6</accession>
<dbReference type="Pfam" id="PF01844">
    <property type="entry name" value="HNH"/>
    <property type="match status" value="1"/>
</dbReference>
<feature type="domain" description="HNH nuclease" evidence="1">
    <location>
        <begin position="9"/>
        <end position="64"/>
    </location>
</feature>
<organism evidence="2 3">
    <name type="scientific">Okeanomitos corallinicola TIOX110</name>
    <dbReference type="NCBI Taxonomy" id="3133117"/>
    <lineage>
        <taxon>Bacteria</taxon>
        <taxon>Bacillati</taxon>
        <taxon>Cyanobacteriota</taxon>
        <taxon>Cyanophyceae</taxon>
        <taxon>Nostocales</taxon>
        <taxon>Aphanizomenonaceae</taxon>
        <taxon>Okeanomitos</taxon>
    </lineage>
</organism>
<proteinExistence type="predicted"/>
<dbReference type="PANTHER" id="PTHR33877">
    <property type="entry name" value="SLL1193 PROTEIN"/>
    <property type="match status" value="1"/>
</dbReference>
<keyword evidence="2" id="KW-0255">Endonuclease</keyword>
<dbReference type="InterPro" id="IPR002711">
    <property type="entry name" value="HNH"/>
</dbReference>
<dbReference type="Proteomes" id="UP001483337">
    <property type="component" value="Chromosome"/>
</dbReference>
<gene>
    <name evidence="2" type="ORF">WJM97_14850</name>
</gene>
<reference evidence="2 3" key="1">
    <citation type="submission" date="2024-04" db="EMBL/GenBank/DDBJ databases">
        <title>Okeanomitos corallinicola gen. &amp; sp. nov. (Nostocales, Cyanobacteria), a new toxic marine heterocyst-forming cyanobacterium from a coral reef.</title>
        <authorList>
            <person name="Li H."/>
            <person name="Li R."/>
            <person name="Kang J."/>
            <person name="Hii K.S."/>
            <person name="Mohamed H.F."/>
            <person name="Xu X."/>
            <person name="Luo Z."/>
        </authorList>
    </citation>
    <scope>NUCLEOTIDE SEQUENCE [LARGE SCALE GENOMIC DNA]</scope>
    <source>
        <strain evidence="2 3">TIOX110</strain>
    </source>
</reference>
<keyword evidence="3" id="KW-1185">Reference proteome</keyword>
<name>A0ABZ2UNE6_9CYAN</name>
<sequence>MASRKISDAIQQQVRQRALELCEYCHASEKWQYVLFTVDHIIPLSKNGQDTIDNLALACFHCNRRKSNHTTAIDPETGNQVPLLNPRENQWQKHFIWSKDGLQIIGLTPIGKATIVKLNLNRERIINIRAADKTINRHPPPEDPISLSS</sequence>
<dbReference type="GO" id="GO:0004519">
    <property type="term" value="F:endonuclease activity"/>
    <property type="evidence" value="ECO:0007669"/>
    <property type="project" value="UniProtKB-KW"/>
</dbReference>
<dbReference type="RefSeq" id="WP_353929581.1">
    <property type="nucleotide sequence ID" value="NZ_CP150886.1"/>
</dbReference>
<dbReference type="PANTHER" id="PTHR33877:SF1">
    <property type="entry name" value="TYPE IV METHYL-DIRECTED RESTRICTION ENZYME ECOKMCRA"/>
    <property type="match status" value="1"/>
</dbReference>
<protein>
    <submittedName>
        <fullName evidence="2">HNH endonuclease</fullName>
    </submittedName>
</protein>
<evidence type="ECO:0000259" key="1">
    <source>
        <dbReference type="SMART" id="SM00507"/>
    </source>
</evidence>
<dbReference type="SMART" id="SM00507">
    <property type="entry name" value="HNHc"/>
    <property type="match status" value="1"/>
</dbReference>